<dbReference type="FunFam" id="6.10.250.3260:FF:000001">
    <property type="entry name" value="60S ribosomal protein L21"/>
    <property type="match status" value="1"/>
</dbReference>
<dbReference type="Pfam" id="PF01157">
    <property type="entry name" value="Ribosomal_L21e"/>
    <property type="match status" value="1"/>
</dbReference>
<dbReference type="PANTHER" id="PTHR20981">
    <property type="entry name" value="60S RIBOSOMAL PROTEIN L21"/>
    <property type="match status" value="1"/>
</dbReference>
<dbReference type="Gene3D" id="1.25.40.10">
    <property type="entry name" value="Tetratricopeptide repeat domain"/>
    <property type="match status" value="1"/>
</dbReference>
<gene>
    <name evidence="5" type="ORF">PGLA2088_LOCUS43959</name>
</gene>
<evidence type="ECO:0000256" key="3">
    <source>
        <dbReference type="ARBA" id="ARBA00023274"/>
    </source>
</evidence>
<dbReference type="AlphaFoldDB" id="A0A813LIQ3"/>
<dbReference type="FunFam" id="2.30.30.70:FF:000001">
    <property type="entry name" value="60S ribosomal protein L21"/>
    <property type="match status" value="1"/>
</dbReference>
<dbReference type="Gene3D" id="6.10.250.3260">
    <property type="match status" value="1"/>
</dbReference>
<sequence>MGATRIISKGYRHGTRDKYSKKYRTKGLPGLSRYLTTFKRGDYVDIVADSSVQKGLPYSFYHGRTGIVFNVNRNALGVEMTKIIGNRQLRKRIHVRIEHVRKSRCAESFLRRVKENDQKKRDARLQGKTIVCKRVPQGPRDMKIVKAKQEDVEVLAPLIPYPAMTHDAESHGKQRMRVTGDEATETVLGIKIASHREPFLTALAKAGRWQQILGFLARRLQARRQRLARRHSSDGTAPTQKTVSTAETRQVEEEAVTLFTLAMEACSVDLKPREALALLNEVRLQGLRVNVAAQSAATKSAGHSGRWDWALALLADARQNGLADAAATTLSALRQPVLIACEKAARWQLSLSLFQEDTAQTLWLRPDLFSRAAVIAACGRGGEWQRALELLHEVPRRYGHSHWLGHRQSPRHSLKTLGGNFMLREGGPSNTDFTAIAVLLPQIPLHAVVR</sequence>
<evidence type="ECO:0000313" key="6">
    <source>
        <dbReference type="Proteomes" id="UP000626109"/>
    </source>
</evidence>
<organism evidence="5 6">
    <name type="scientific">Polarella glacialis</name>
    <name type="common">Dinoflagellate</name>
    <dbReference type="NCBI Taxonomy" id="89957"/>
    <lineage>
        <taxon>Eukaryota</taxon>
        <taxon>Sar</taxon>
        <taxon>Alveolata</taxon>
        <taxon>Dinophyceae</taxon>
        <taxon>Suessiales</taxon>
        <taxon>Suessiaceae</taxon>
        <taxon>Polarella</taxon>
    </lineage>
</organism>
<evidence type="ECO:0000313" key="5">
    <source>
        <dbReference type="EMBL" id="CAE8725052.1"/>
    </source>
</evidence>
<dbReference type="Pfam" id="PF01535">
    <property type="entry name" value="PPR"/>
    <property type="match status" value="1"/>
</dbReference>
<dbReference type="GO" id="GO:1990904">
    <property type="term" value="C:ribonucleoprotein complex"/>
    <property type="evidence" value="ECO:0007669"/>
    <property type="project" value="UniProtKB-KW"/>
</dbReference>
<dbReference type="GO" id="GO:0003735">
    <property type="term" value="F:structural constituent of ribosome"/>
    <property type="evidence" value="ECO:0007669"/>
    <property type="project" value="InterPro"/>
</dbReference>
<keyword evidence="3" id="KW-0687">Ribonucleoprotein</keyword>
<dbReference type="GO" id="GO:0005840">
    <property type="term" value="C:ribosome"/>
    <property type="evidence" value="ECO:0007669"/>
    <property type="project" value="UniProtKB-KW"/>
</dbReference>
<dbReference type="PROSITE" id="PS01171">
    <property type="entry name" value="RIBOSOMAL_L21E"/>
    <property type="match status" value="1"/>
</dbReference>
<dbReference type="InterPro" id="IPR002885">
    <property type="entry name" value="PPR_rpt"/>
</dbReference>
<feature type="region of interest" description="Disordered" evidence="4">
    <location>
        <begin position="226"/>
        <end position="248"/>
    </location>
</feature>
<evidence type="ECO:0000256" key="4">
    <source>
        <dbReference type="SAM" id="MobiDB-lite"/>
    </source>
</evidence>
<comment type="similarity">
    <text evidence="1">Belongs to the eukaryotic ribosomal protein eL21 family.</text>
</comment>
<dbReference type="EMBL" id="CAJNNW010034991">
    <property type="protein sequence ID" value="CAE8725052.1"/>
    <property type="molecule type" value="Genomic_DNA"/>
</dbReference>
<dbReference type="InterPro" id="IPR036948">
    <property type="entry name" value="Ribosomal_eL21_sf"/>
</dbReference>
<reference evidence="5" key="1">
    <citation type="submission" date="2021-02" db="EMBL/GenBank/DDBJ databases">
        <authorList>
            <person name="Dougan E. K."/>
            <person name="Rhodes N."/>
            <person name="Thang M."/>
            <person name="Chan C."/>
        </authorList>
    </citation>
    <scope>NUCLEOTIDE SEQUENCE</scope>
</reference>
<protein>
    <recommendedName>
        <fullName evidence="7">60S ribosomal protein L21</fullName>
    </recommendedName>
</protein>
<dbReference type="GO" id="GO:0006412">
    <property type="term" value="P:translation"/>
    <property type="evidence" value="ECO:0007669"/>
    <property type="project" value="InterPro"/>
</dbReference>
<evidence type="ECO:0000256" key="1">
    <source>
        <dbReference type="ARBA" id="ARBA00008427"/>
    </source>
</evidence>
<dbReference type="InterPro" id="IPR001147">
    <property type="entry name" value="Ribosomal_eL21"/>
</dbReference>
<dbReference type="Gene3D" id="2.30.30.70">
    <property type="entry name" value="Ribosomal protein L21"/>
    <property type="match status" value="1"/>
</dbReference>
<name>A0A813LIQ3_POLGL</name>
<accession>A0A813LIQ3</accession>
<evidence type="ECO:0000256" key="2">
    <source>
        <dbReference type="ARBA" id="ARBA00022980"/>
    </source>
</evidence>
<comment type="caution">
    <text evidence="5">The sequence shown here is derived from an EMBL/GenBank/DDBJ whole genome shotgun (WGS) entry which is preliminary data.</text>
</comment>
<dbReference type="InterPro" id="IPR018259">
    <property type="entry name" value="Ribosomal_eL21_CS"/>
</dbReference>
<evidence type="ECO:0008006" key="7">
    <source>
        <dbReference type="Google" id="ProtNLM"/>
    </source>
</evidence>
<dbReference type="InterPro" id="IPR008991">
    <property type="entry name" value="Translation_prot_SH3-like_sf"/>
</dbReference>
<keyword evidence="2" id="KW-0689">Ribosomal protein</keyword>
<feature type="compositionally biased region" description="Polar residues" evidence="4">
    <location>
        <begin position="234"/>
        <end position="248"/>
    </location>
</feature>
<proteinExistence type="inferred from homology"/>
<dbReference type="SUPFAM" id="SSF50104">
    <property type="entry name" value="Translation proteins SH3-like domain"/>
    <property type="match status" value="1"/>
</dbReference>
<dbReference type="Proteomes" id="UP000626109">
    <property type="component" value="Unassembled WGS sequence"/>
</dbReference>
<dbReference type="InterPro" id="IPR011990">
    <property type="entry name" value="TPR-like_helical_dom_sf"/>
</dbReference>